<proteinExistence type="predicted"/>
<name>M1D004_SOLTU</name>
<sequence length="51" mass="5922">MFYTPFLLSHNSPRSKSIYVPVENTIPDIYTVFLGNRPCVVPDMQKVKCKF</sequence>
<keyword evidence="2" id="KW-1185">Reference proteome</keyword>
<reference evidence="1" key="2">
    <citation type="submission" date="2015-06" db="UniProtKB">
        <authorList>
            <consortium name="EnsemblPlants"/>
        </authorList>
    </citation>
    <scope>IDENTIFICATION</scope>
    <source>
        <strain evidence="1">DM1-3 516 R44</strain>
    </source>
</reference>
<organism evidence="1 2">
    <name type="scientific">Solanum tuberosum</name>
    <name type="common">Potato</name>
    <dbReference type="NCBI Taxonomy" id="4113"/>
    <lineage>
        <taxon>Eukaryota</taxon>
        <taxon>Viridiplantae</taxon>
        <taxon>Streptophyta</taxon>
        <taxon>Embryophyta</taxon>
        <taxon>Tracheophyta</taxon>
        <taxon>Spermatophyta</taxon>
        <taxon>Magnoliopsida</taxon>
        <taxon>eudicotyledons</taxon>
        <taxon>Gunneridae</taxon>
        <taxon>Pentapetalae</taxon>
        <taxon>asterids</taxon>
        <taxon>lamiids</taxon>
        <taxon>Solanales</taxon>
        <taxon>Solanaceae</taxon>
        <taxon>Solanoideae</taxon>
        <taxon>Solaneae</taxon>
        <taxon>Solanum</taxon>
    </lineage>
</organism>
<reference evidence="2" key="1">
    <citation type="journal article" date="2011" name="Nature">
        <title>Genome sequence and analysis of the tuber crop potato.</title>
        <authorList>
            <consortium name="The Potato Genome Sequencing Consortium"/>
        </authorList>
    </citation>
    <scope>NUCLEOTIDE SEQUENCE [LARGE SCALE GENOMIC DNA]</scope>
    <source>
        <strain evidence="2">cv. DM1-3 516 R44</strain>
    </source>
</reference>
<dbReference type="Proteomes" id="UP000011115">
    <property type="component" value="Unassembled WGS sequence"/>
</dbReference>
<dbReference type="EnsemblPlants" id="PGSC0003DMT400078384">
    <property type="protein sequence ID" value="PGSC0003DMT400078384"/>
    <property type="gene ID" value="PGSC0003DMG402030517"/>
</dbReference>
<dbReference type="HOGENOM" id="CLU_3110205_0_0_1"/>
<accession>M1D004</accession>
<evidence type="ECO:0000313" key="1">
    <source>
        <dbReference type="EnsemblPlants" id="PGSC0003DMT400078384"/>
    </source>
</evidence>
<dbReference type="Gramene" id="PGSC0003DMT400078384">
    <property type="protein sequence ID" value="PGSC0003DMT400078384"/>
    <property type="gene ID" value="PGSC0003DMG402030517"/>
</dbReference>
<evidence type="ECO:0000313" key="2">
    <source>
        <dbReference type="Proteomes" id="UP000011115"/>
    </source>
</evidence>
<dbReference type="AlphaFoldDB" id="M1D004"/>
<dbReference type="ExpressionAtlas" id="M1D004">
    <property type="expression patterns" value="baseline"/>
</dbReference>
<protein>
    <submittedName>
        <fullName evidence="1">Pentatricopeptide repeat-containing protein</fullName>
    </submittedName>
</protein>
<gene>
    <name evidence="1" type="primary">LOC102596854</name>
</gene>